<keyword evidence="1" id="KW-0560">Oxidoreductase</keyword>
<dbReference type="HOGENOM" id="CLU_131496_9_2_1"/>
<gene>
    <name evidence="1" type="ORF">UCRPA7_2248</name>
</gene>
<dbReference type="RefSeq" id="XP_007912994.1">
    <property type="nucleotide sequence ID" value="XM_007914803.1"/>
</dbReference>
<dbReference type="SUPFAM" id="SSF54909">
    <property type="entry name" value="Dimeric alpha+beta barrel"/>
    <property type="match status" value="1"/>
</dbReference>
<dbReference type="GO" id="GO:0004497">
    <property type="term" value="F:monooxygenase activity"/>
    <property type="evidence" value="ECO:0007669"/>
    <property type="project" value="UniProtKB-KW"/>
</dbReference>
<sequence length="107" mass="11745">MSKVVDLTAILTPNPGKIERIVALFRAVEKAAKAGEPGTLRYEMHKGIKDKNGGVEELVVREVEEAMQTHIAGSDCQVFIKAMEAESLCENVKVIFHKPIVGVESRL</sequence>
<keyword evidence="2" id="KW-1185">Reference proteome</keyword>
<dbReference type="Proteomes" id="UP000014074">
    <property type="component" value="Unassembled WGS sequence"/>
</dbReference>
<dbReference type="GeneID" id="19322477"/>
<reference evidence="2" key="1">
    <citation type="journal article" date="2013" name="Genome Announc.">
        <title>Draft genome sequence of the ascomycete Phaeoacremonium aleophilum strain UCR-PA7, a causal agent of the esca disease complex in grapevines.</title>
        <authorList>
            <person name="Blanco-Ulate B."/>
            <person name="Rolshausen P."/>
            <person name="Cantu D."/>
        </authorList>
    </citation>
    <scope>NUCLEOTIDE SEQUENCE [LARGE SCALE GENOMIC DNA]</scope>
    <source>
        <strain evidence="2">UCR-PA7</strain>
    </source>
</reference>
<dbReference type="OrthoDB" id="10011777at2759"/>
<name>R8BSE9_PHAM7</name>
<accession>R8BSE9</accession>
<dbReference type="AlphaFoldDB" id="R8BSE9"/>
<evidence type="ECO:0000313" key="1">
    <source>
        <dbReference type="EMBL" id="EOO02225.1"/>
    </source>
</evidence>
<keyword evidence="1" id="KW-0503">Monooxygenase</keyword>
<dbReference type="KEGG" id="tmn:UCRPA7_2248"/>
<proteinExistence type="predicted"/>
<dbReference type="EMBL" id="KB932928">
    <property type="protein sequence ID" value="EOO02225.1"/>
    <property type="molecule type" value="Genomic_DNA"/>
</dbReference>
<organism evidence="1 2">
    <name type="scientific">Phaeoacremonium minimum (strain UCR-PA7)</name>
    <name type="common">Esca disease fungus</name>
    <name type="synonym">Togninia minima</name>
    <dbReference type="NCBI Taxonomy" id="1286976"/>
    <lineage>
        <taxon>Eukaryota</taxon>
        <taxon>Fungi</taxon>
        <taxon>Dikarya</taxon>
        <taxon>Ascomycota</taxon>
        <taxon>Pezizomycotina</taxon>
        <taxon>Sordariomycetes</taxon>
        <taxon>Sordariomycetidae</taxon>
        <taxon>Togniniales</taxon>
        <taxon>Togniniaceae</taxon>
        <taxon>Phaeoacremonium</taxon>
    </lineage>
</organism>
<dbReference type="Gene3D" id="3.30.70.100">
    <property type="match status" value="1"/>
</dbReference>
<dbReference type="eggNOG" id="ENOG502S8KK">
    <property type="taxonomic scope" value="Eukaryota"/>
</dbReference>
<evidence type="ECO:0000313" key="2">
    <source>
        <dbReference type="Proteomes" id="UP000014074"/>
    </source>
</evidence>
<dbReference type="InterPro" id="IPR011008">
    <property type="entry name" value="Dimeric_a/b-barrel"/>
</dbReference>
<protein>
    <submittedName>
        <fullName evidence="1">Putative antibiotic biosynthesis monooxygenase protein</fullName>
    </submittedName>
</protein>